<dbReference type="GO" id="GO:0003700">
    <property type="term" value="F:DNA-binding transcription factor activity"/>
    <property type="evidence" value="ECO:0007669"/>
    <property type="project" value="TreeGrafter"/>
</dbReference>
<dbReference type="GO" id="GO:0045892">
    <property type="term" value="P:negative regulation of DNA-templated transcription"/>
    <property type="evidence" value="ECO:0007669"/>
    <property type="project" value="InterPro"/>
</dbReference>
<evidence type="ECO:0000259" key="6">
    <source>
        <dbReference type="PROSITE" id="PS50977"/>
    </source>
</evidence>
<organism evidence="7 8">
    <name type="scientific">Streptomyces kanasensis</name>
    <dbReference type="NCBI Taxonomy" id="936756"/>
    <lineage>
        <taxon>Bacteria</taxon>
        <taxon>Bacillati</taxon>
        <taxon>Actinomycetota</taxon>
        <taxon>Actinomycetes</taxon>
        <taxon>Kitasatosporales</taxon>
        <taxon>Streptomycetaceae</taxon>
        <taxon>Streptomyces</taxon>
    </lineage>
</organism>
<dbReference type="Gene3D" id="1.10.10.60">
    <property type="entry name" value="Homeodomain-like"/>
    <property type="match status" value="1"/>
</dbReference>
<dbReference type="PANTHER" id="PTHR30055">
    <property type="entry name" value="HTH-TYPE TRANSCRIPTIONAL REGULATOR RUTR"/>
    <property type="match status" value="1"/>
</dbReference>
<dbReference type="InterPro" id="IPR009057">
    <property type="entry name" value="Homeodomain-like_sf"/>
</dbReference>
<dbReference type="Pfam" id="PF02909">
    <property type="entry name" value="TetR_C_1"/>
    <property type="match status" value="1"/>
</dbReference>
<dbReference type="PROSITE" id="PS50977">
    <property type="entry name" value="HTH_TETR_2"/>
    <property type="match status" value="1"/>
</dbReference>
<feature type="domain" description="HTH tetR-type" evidence="6">
    <location>
        <begin position="38"/>
        <end position="98"/>
    </location>
</feature>
<feature type="region of interest" description="Disordered" evidence="5">
    <location>
        <begin position="20"/>
        <end position="40"/>
    </location>
</feature>
<dbReference type="GO" id="GO:0000976">
    <property type="term" value="F:transcription cis-regulatory region binding"/>
    <property type="evidence" value="ECO:0007669"/>
    <property type="project" value="TreeGrafter"/>
</dbReference>
<evidence type="ECO:0000256" key="2">
    <source>
        <dbReference type="ARBA" id="ARBA00023125"/>
    </source>
</evidence>
<evidence type="ECO:0000313" key="8">
    <source>
        <dbReference type="Proteomes" id="UP000054011"/>
    </source>
</evidence>
<keyword evidence="2 4" id="KW-0238">DNA-binding</keyword>
<dbReference type="InterPro" id="IPR050109">
    <property type="entry name" value="HTH-type_TetR-like_transc_reg"/>
</dbReference>
<dbReference type="EMBL" id="LNSV01000108">
    <property type="protein sequence ID" value="KUH35840.1"/>
    <property type="molecule type" value="Genomic_DNA"/>
</dbReference>
<keyword evidence="1" id="KW-0805">Transcription regulation</keyword>
<evidence type="ECO:0000256" key="5">
    <source>
        <dbReference type="SAM" id="MobiDB-lite"/>
    </source>
</evidence>
<dbReference type="STRING" id="936756.ATE80_26855"/>
<proteinExistence type="predicted"/>
<protein>
    <submittedName>
        <fullName evidence="7">TetR family transcriptional regulator</fullName>
    </submittedName>
</protein>
<feature type="DNA-binding region" description="H-T-H motif" evidence="4">
    <location>
        <begin position="61"/>
        <end position="80"/>
    </location>
</feature>
<keyword evidence="8" id="KW-1185">Reference proteome</keyword>
<evidence type="ECO:0000256" key="4">
    <source>
        <dbReference type="PROSITE-ProRule" id="PRU00335"/>
    </source>
</evidence>
<accession>A0A117IUG4</accession>
<keyword evidence="3" id="KW-0804">Transcription</keyword>
<dbReference type="Proteomes" id="UP000054011">
    <property type="component" value="Unassembled WGS sequence"/>
</dbReference>
<evidence type="ECO:0000313" key="7">
    <source>
        <dbReference type="EMBL" id="KUH35840.1"/>
    </source>
</evidence>
<dbReference type="SUPFAM" id="SSF48498">
    <property type="entry name" value="Tetracyclin repressor-like, C-terminal domain"/>
    <property type="match status" value="1"/>
</dbReference>
<gene>
    <name evidence="7" type="ORF">ATE80_26855</name>
</gene>
<dbReference type="AlphaFoldDB" id="A0A117IUG4"/>
<reference evidence="7 8" key="1">
    <citation type="submission" date="2015-11" db="EMBL/GenBank/DDBJ databases">
        <title>Genome-wide analysis reveals the secondary metabolome in Streptomyces kanasensis ZX01.</title>
        <authorList>
            <person name="Zhang G."/>
            <person name="Han L."/>
            <person name="Feng J."/>
            <person name="Zhang X."/>
        </authorList>
    </citation>
    <scope>NUCLEOTIDE SEQUENCE [LARGE SCALE GENOMIC DNA]</scope>
    <source>
        <strain evidence="7 8">ZX01</strain>
    </source>
</reference>
<dbReference type="PANTHER" id="PTHR30055:SF151">
    <property type="entry name" value="TRANSCRIPTIONAL REGULATORY PROTEIN"/>
    <property type="match status" value="1"/>
</dbReference>
<evidence type="ECO:0000256" key="1">
    <source>
        <dbReference type="ARBA" id="ARBA00023015"/>
    </source>
</evidence>
<dbReference type="InterPro" id="IPR001647">
    <property type="entry name" value="HTH_TetR"/>
</dbReference>
<dbReference type="SUPFAM" id="SSF46689">
    <property type="entry name" value="Homeodomain-like"/>
    <property type="match status" value="1"/>
</dbReference>
<dbReference type="RefSeq" id="WP_058944866.1">
    <property type="nucleotide sequence ID" value="NZ_LNSV01000108.1"/>
</dbReference>
<dbReference type="InterPro" id="IPR036271">
    <property type="entry name" value="Tet_transcr_reg_TetR-rel_C_sf"/>
</dbReference>
<dbReference type="Gene3D" id="1.10.357.10">
    <property type="entry name" value="Tetracycline Repressor, domain 2"/>
    <property type="match status" value="1"/>
</dbReference>
<comment type="caution">
    <text evidence="7">The sequence shown here is derived from an EMBL/GenBank/DDBJ whole genome shotgun (WGS) entry which is preliminary data.</text>
</comment>
<dbReference type="OrthoDB" id="3214072at2"/>
<dbReference type="Pfam" id="PF00440">
    <property type="entry name" value="TetR_N"/>
    <property type="match status" value="1"/>
</dbReference>
<name>A0A117IUG4_9ACTN</name>
<dbReference type="InterPro" id="IPR004111">
    <property type="entry name" value="Repressor_TetR_C"/>
</dbReference>
<evidence type="ECO:0000256" key="3">
    <source>
        <dbReference type="ARBA" id="ARBA00023163"/>
    </source>
</evidence>
<sequence>MVAAADRDTKRPARMSVWLDGKAATSRGRRPGGDQPSGLDRDRITAATVRLLDEEGLAKFSMRRLAAELNVTAMSLYWYVDSKDDLLELASDAAVGEVPLPDEAEDGDWRDRLRRLAEGYRALLVRHPWMSPLMGRFLNVGPHWAAFVLSVQRIVRSTGLPPDRQTGAIAAVFQFVYGFGTIEGHFLRRCEEAGLSQDEYFRYAMSAVDGQPELAPMVDSAAEMVAARGGGTVEEMRDRDFAFAFELLLAGIEAMSSGDGT</sequence>